<sequence>MGEPALKRPKLLANVPQENWSRWSGNLRCLQEKLLSACLCNVDTIELQRPVVPSSQSPSSAENFPHEYTIQFISTINLLSDVALGQHAKGFICPKVLDMATGVSTDEGIWELLLESLNSPDRFISHATSKCLVSFLMWTKLPNLDDIFSDLFNSVFADSEMNPRKLNQTLEIIRGIVEFKDEDDHPLDLPNEQDSSRADASETDALALPSRMRPASIPCIKVEVDTEIESEVKNMCIKSLESWWTRLLSKFHYLLSNYEDKNEAPILTFLSLWQSVISVKANLSVVDTKHFHMQLESFVPHLNSTLPPVLWKKILDVFSEILCYGSTLSLQDCLADEPCNLAHLIIRCVKNRHFLQGVPYSRTFTGFGGSSVGPVDWEWESVIPINASQPQHLFYQYSYKSEPGSSRSLSSNSFSNLHPSNQNPRNNSYSFTPSKSVDTSRSSNSESHSSKPGTSFSFLSSASTNYSHSSHPSSTPKPVPCEIRTTIYIGPSPSAIKLDESYYEESGGDRSLLQKIVLVVLKSVAVTVKETRDESDSDDSASNSSDSESDGNDMVIIERSIREVFQQVDAFIKSLLPFHPATPLGEWMVKLFSDQDDALVEAMLCSLDTFTGFHGRVQKTPPYLQTTLNPVVTFIAFARTVSEDRDVLLDLLMSNETSFLLYFLRFLKFCWKNWPEFVSDCGRDLEKIMGLLIRLRIAIGRLVEKSLFPYNINPVLRLLERCEEVYEANSGKAS</sequence>
<comment type="caution">
    <text evidence="4">The sequence shown here is derived from an EMBL/GenBank/DDBJ whole genome shotgun (WGS) entry which is preliminary data.</text>
</comment>
<dbReference type="InterPro" id="IPR032794">
    <property type="entry name" value="LINES_N"/>
</dbReference>
<dbReference type="Pfam" id="PF14695">
    <property type="entry name" value="LINES_C"/>
    <property type="match status" value="1"/>
</dbReference>
<gene>
    <name evidence="4" type="ORF">AFUS01_LOCUS46882</name>
</gene>
<dbReference type="InterPro" id="IPR029415">
    <property type="entry name" value="Lines_C"/>
</dbReference>
<dbReference type="OrthoDB" id="8251209at2759"/>
<feature type="domain" description="Protein Lines C-terminal" evidence="3">
    <location>
        <begin position="689"/>
        <end position="724"/>
    </location>
</feature>
<dbReference type="PANTHER" id="PTHR16057">
    <property type="entry name" value="WINS1, 2 PROTEIN"/>
    <property type="match status" value="1"/>
</dbReference>
<name>A0A8J2MG27_9HEXA</name>
<reference evidence="4" key="1">
    <citation type="submission" date="2021-06" db="EMBL/GenBank/DDBJ databases">
        <authorList>
            <person name="Hodson N. C."/>
            <person name="Mongue J. A."/>
            <person name="Jaron S. K."/>
        </authorList>
    </citation>
    <scope>NUCLEOTIDE SEQUENCE</scope>
</reference>
<dbReference type="EMBL" id="CAJVCH010571552">
    <property type="protein sequence ID" value="CAG7837831.1"/>
    <property type="molecule type" value="Genomic_DNA"/>
</dbReference>
<evidence type="ECO:0000259" key="2">
    <source>
        <dbReference type="Pfam" id="PF14694"/>
    </source>
</evidence>
<organism evidence="4 5">
    <name type="scientific">Allacma fusca</name>
    <dbReference type="NCBI Taxonomy" id="39272"/>
    <lineage>
        <taxon>Eukaryota</taxon>
        <taxon>Metazoa</taxon>
        <taxon>Ecdysozoa</taxon>
        <taxon>Arthropoda</taxon>
        <taxon>Hexapoda</taxon>
        <taxon>Collembola</taxon>
        <taxon>Symphypleona</taxon>
        <taxon>Sminthuridae</taxon>
        <taxon>Allacma</taxon>
    </lineage>
</organism>
<feature type="region of interest" description="Disordered" evidence="1">
    <location>
        <begin position="410"/>
        <end position="456"/>
    </location>
</feature>
<dbReference type="PANTHER" id="PTHR16057:SF1">
    <property type="entry name" value="PROTEIN LINES HOMOLOG 1"/>
    <property type="match status" value="1"/>
</dbReference>
<evidence type="ECO:0000313" key="4">
    <source>
        <dbReference type="EMBL" id="CAG7837831.1"/>
    </source>
</evidence>
<protein>
    <submittedName>
        <fullName evidence="4">Uncharacterized protein</fullName>
    </submittedName>
</protein>
<evidence type="ECO:0000313" key="5">
    <source>
        <dbReference type="Proteomes" id="UP000708208"/>
    </source>
</evidence>
<feature type="domain" description="Protein Lines N-terminal" evidence="2">
    <location>
        <begin position="229"/>
        <end position="374"/>
    </location>
</feature>
<feature type="region of interest" description="Disordered" evidence="1">
    <location>
        <begin position="529"/>
        <end position="552"/>
    </location>
</feature>
<evidence type="ECO:0000256" key="1">
    <source>
        <dbReference type="SAM" id="MobiDB-lite"/>
    </source>
</evidence>
<evidence type="ECO:0000259" key="3">
    <source>
        <dbReference type="Pfam" id="PF14695"/>
    </source>
</evidence>
<dbReference type="InterPro" id="IPR024875">
    <property type="entry name" value="Protein_Lines"/>
</dbReference>
<accession>A0A8J2MG27</accession>
<dbReference type="Pfam" id="PF14694">
    <property type="entry name" value="LINES_N"/>
    <property type="match status" value="2"/>
</dbReference>
<keyword evidence="5" id="KW-1185">Reference proteome</keyword>
<feature type="domain" description="Protein Lines N-terminal" evidence="2">
    <location>
        <begin position="504"/>
        <end position="681"/>
    </location>
</feature>
<dbReference type="Proteomes" id="UP000708208">
    <property type="component" value="Unassembled WGS sequence"/>
</dbReference>
<feature type="compositionally biased region" description="Polar residues" evidence="1">
    <location>
        <begin position="421"/>
        <end position="439"/>
    </location>
</feature>
<feature type="compositionally biased region" description="Low complexity" evidence="1">
    <location>
        <begin position="410"/>
        <end position="420"/>
    </location>
</feature>
<dbReference type="AlphaFoldDB" id="A0A8J2MG27"/>
<proteinExistence type="predicted"/>